<evidence type="ECO:0000313" key="7">
    <source>
        <dbReference type="Proteomes" id="UP000237968"/>
    </source>
</evidence>
<dbReference type="InterPro" id="IPR016944">
    <property type="entry name" value="UCP030066"/>
</dbReference>
<comment type="caution">
    <text evidence="6">The sequence shown here is derived from an EMBL/GenBank/DDBJ whole genome shotgun (WGS) entry which is preliminary data.</text>
</comment>
<reference evidence="6 7" key="1">
    <citation type="submission" date="2018-03" db="EMBL/GenBank/DDBJ databases">
        <title>Draft Genome Sequences of the Obligatory Marine Myxobacteria Enhygromyxa salina SWB005.</title>
        <authorList>
            <person name="Poehlein A."/>
            <person name="Moghaddam J.A."/>
            <person name="Harms H."/>
            <person name="Alanjari M."/>
            <person name="Koenig G.M."/>
            <person name="Daniel R."/>
            <person name="Schaeberle T.F."/>
        </authorList>
    </citation>
    <scope>NUCLEOTIDE SEQUENCE [LARGE SCALE GENOMIC DNA]</scope>
    <source>
        <strain evidence="6 7">SWB005</strain>
    </source>
</reference>
<dbReference type="EMBL" id="PVNK01000037">
    <property type="protein sequence ID" value="PRQ04524.1"/>
    <property type="molecule type" value="Genomic_DNA"/>
</dbReference>
<name>A0A2S9YHD7_9BACT</name>
<dbReference type="OrthoDB" id="7960583at2"/>
<keyword evidence="7" id="KW-1185">Reference proteome</keyword>
<keyword evidence="2 5" id="KW-0812">Transmembrane</keyword>
<protein>
    <recommendedName>
        <fullName evidence="8">DoxX-like family protein</fullName>
    </recommendedName>
</protein>
<evidence type="ECO:0000256" key="1">
    <source>
        <dbReference type="ARBA" id="ARBA00004141"/>
    </source>
</evidence>
<evidence type="ECO:0000256" key="4">
    <source>
        <dbReference type="ARBA" id="ARBA00023136"/>
    </source>
</evidence>
<evidence type="ECO:0008006" key="8">
    <source>
        <dbReference type="Google" id="ProtNLM"/>
    </source>
</evidence>
<evidence type="ECO:0000313" key="6">
    <source>
        <dbReference type="EMBL" id="PRQ04524.1"/>
    </source>
</evidence>
<gene>
    <name evidence="6" type="ORF">ENSA5_07550</name>
</gene>
<dbReference type="Pfam" id="PF13564">
    <property type="entry name" value="DoxX_2"/>
    <property type="match status" value="1"/>
</dbReference>
<accession>A0A2S9YHD7</accession>
<sequence>MIFDTKGVTAGYWAATGLLGAALLGGGIMDLVGPPELVETLESLGYPLYLMPLLGVAKLLAGVAILAPNFQRLKEWAYAGVAVDFLGASYSHAVNQQFDDMATPLLLTVLMFMSWYLRPAHRELPDVATAA</sequence>
<comment type="subcellular location">
    <subcellularLocation>
        <location evidence="1">Membrane</location>
        <topology evidence="1">Multi-pass membrane protein</topology>
    </subcellularLocation>
</comment>
<feature type="transmembrane region" description="Helical" evidence="5">
    <location>
        <begin position="12"/>
        <end position="29"/>
    </location>
</feature>
<keyword evidence="3 5" id="KW-1133">Transmembrane helix</keyword>
<dbReference type="InterPro" id="IPR032808">
    <property type="entry name" value="DoxX"/>
</dbReference>
<organism evidence="6 7">
    <name type="scientific">Enhygromyxa salina</name>
    <dbReference type="NCBI Taxonomy" id="215803"/>
    <lineage>
        <taxon>Bacteria</taxon>
        <taxon>Pseudomonadati</taxon>
        <taxon>Myxococcota</taxon>
        <taxon>Polyangia</taxon>
        <taxon>Nannocystales</taxon>
        <taxon>Nannocystaceae</taxon>
        <taxon>Enhygromyxa</taxon>
    </lineage>
</organism>
<dbReference type="PIRSF" id="PIRSF030066">
    <property type="entry name" value="UCP030066"/>
    <property type="match status" value="1"/>
</dbReference>
<evidence type="ECO:0000256" key="5">
    <source>
        <dbReference type="SAM" id="Phobius"/>
    </source>
</evidence>
<evidence type="ECO:0000256" key="2">
    <source>
        <dbReference type="ARBA" id="ARBA00022692"/>
    </source>
</evidence>
<dbReference type="AlphaFoldDB" id="A0A2S9YHD7"/>
<dbReference type="RefSeq" id="WP_106390203.1">
    <property type="nucleotide sequence ID" value="NZ_PVNK01000037.1"/>
</dbReference>
<feature type="transmembrane region" description="Helical" evidence="5">
    <location>
        <begin position="49"/>
        <end position="67"/>
    </location>
</feature>
<proteinExistence type="predicted"/>
<dbReference type="Proteomes" id="UP000237968">
    <property type="component" value="Unassembled WGS sequence"/>
</dbReference>
<evidence type="ECO:0000256" key="3">
    <source>
        <dbReference type="ARBA" id="ARBA00022989"/>
    </source>
</evidence>
<keyword evidence="4 5" id="KW-0472">Membrane</keyword>
<dbReference type="GO" id="GO:0016020">
    <property type="term" value="C:membrane"/>
    <property type="evidence" value="ECO:0007669"/>
    <property type="project" value="UniProtKB-SubCell"/>
</dbReference>